<keyword evidence="3" id="KW-1185">Reference proteome</keyword>
<organism evidence="2 3">
    <name type="scientific">Solibacillus kalamii</name>
    <dbReference type="NCBI Taxonomy" id="1748298"/>
    <lineage>
        <taxon>Bacteria</taxon>
        <taxon>Bacillati</taxon>
        <taxon>Bacillota</taxon>
        <taxon>Bacilli</taxon>
        <taxon>Bacillales</taxon>
        <taxon>Caryophanaceae</taxon>
        <taxon>Solibacillus</taxon>
    </lineage>
</organism>
<evidence type="ECO:0008006" key="4">
    <source>
        <dbReference type="Google" id="ProtNLM"/>
    </source>
</evidence>
<feature type="chain" id="PRO_5045422494" description="MucB/RseB N-terminal domain-containing protein" evidence="1">
    <location>
        <begin position="24"/>
        <end position="348"/>
    </location>
</feature>
<evidence type="ECO:0000313" key="2">
    <source>
        <dbReference type="EMBL" id="OUZ38983.1"/>
    </source>
</evidence>
<evidence type="ECO:0000313" key="3">
    <source>
        <dbReference type="Proteomes" id="UP000196594"/>
    </source>
</evidence>
<dbReference type="InterPro" id="IPR052944">
    <property type="entry name" value="Sporulation_related"/>
</dbReference>
<dbReference type="PANTHER" id="PTHR37507">
    <property type="entry name" value="SPORULATION PROTEIN YDCC"/>
    <property type="match status" value="1"/>
</dbReference>
<proteinExistence type="predicted"/>
<sequence>MDKMKKMIYSAALILTLSLAACSNEENYSPQEILNQAMQETSELDSYYGEYKITMDDGTEILSKQWEKKGKTRVEMVDSTGEESIAVNDGKTLTSYSKTTNEAMIFGLGPEVESLVRPTLKEQALHTLEQIKNSHDITIGEEEKIAGHETYHLIAKAKKQNTLIGDMEIWVDKKTWMTLKTISASGDMKITSEFTKFEPNSKIDDAKFSVDIPEDAVVKVESFKPLEQLTVEQAVEKIGPFLIFPESLGYTMEGIEDMGVTDTGEIALTYSKNGDKQFSLSIFKPMQSIGEEEELIEVRGQKGSKIELGTFKTIQWDEEGLRYNVILENPDLTFEEILQLTEQMEIIK</sequence>
<dbReference type="Gene3D" id="2.50.20.10">
    <property type="entry name" value="Lipoprotein localisation LolA/LolB/LppX"/>
    <property type="match status" value="1"/>
</dbReference>
<keyword evidence="1" id="KW-0732">Signal</keyword>
<dbReference type="SUPFAM" id="SSF89392">
    <property type="entry name" value="Prokaryotic lipoproteins and lipoprotein localization factors"/>
    <property type="match status" value="1"/>
</dbReference>
<feature type="signal peptide" evidence="1">
    <location>
        <begin position="1"/>
        <end position="23"/>
    </location>
</feature>
<dbReference type="InterPro" id="IPR029046">
    <property type="entry name" value="LolA/LolB/LppX"/>
</dbReference>
<evidence type="ECO:0000256" key="1">
    <source>
        <dbReference type="SAM" id="SignalP"/>
    </source>
</evidence>
<dbReference type="PROSITE" id="PS51257">
    <property type="entry name" value="PROKAR_LIPOPROTEIN"/>
    <property type="match status" value="1"/>
</dbReference>
<dbReference type="EMBL" id="NHNT01000006">
    <property type="protein sequence ID" value="OUZ38983.1"/>
    <property type="molecule type" value="Genomic_DNA"/>
</dbReference>
<gene>
    <name evidence="2" type="ORF">CBM15_10910</name>
</gene>
<accession>A0ABX3ZGY4</accession>
<comment type="caution">
    <text evidence="2">The sequence shown here is derived from an EMBL/GenBank/DDBJ whole genome shotgun (WGS) entry which is preliminary data.</text>
</comment>
<dbReference type="Proteomes" id="UP000196594">
    <property type="component" value="Unassembled WGS sequence"/>
</dbReference>
<name>A0ABX3ZGY4_9BACL</name>
<dbReference type="PANTHER" id="PTHR37507:SF2">
    <property type="entry name" value="SPORULATION PROTEIN YDCC"/>
    <property type="match status" value="1"/>
</dbReference>
<protein>
    <recommendedName>
        <fullName evidence="4">MucB/RseB N-terminal domain-containing protein</fullName>
    </recommendedName>
</protein>
<reference evidence="2 3" key="1">
    <citation type="journal article" date="2017" name="Int. J. Syst. Evol. Microbiol.">
        <title>Solibacillus kalamii sp. nov., isolated from a high-efficiency particulate arrestance filter system used in the International Space Station.</title>
        <authorList>
            <person name="Checinska Sielaff A."/>
            <person name="Kumar R.M."/>
            <person name="Pal D."/>
            <person name="Mayilraj S."/>
            <person name="Venkateswaran K."/>
        </authorList>
    </citation>
    <scope>NUCLEOTIDE SEQUENCE [LARGE SCALE GENOMIC DNA]</scope>
    <source>
        <strain evidence="2 3">ISSFR-015</strain>
    </source>
</reference>